<feature type="region of interest" description="Disordered" evidence="1">
    <location>
        <begin position="113"/>
        <end position="137"/>
    </location>
</feature>
<name>G3JR59_CORMM</name>
<dbReference type="Proteomes" id="UP000001610">
    <property type="component" value="Unassembled WGS sequence"/>
</dbReference>
<protein>
    <recommendedName>
        <fullName evidence="4">Pal1-like protein</fullName>
    </recommendedName>
</protein>
<dbReference type="VEuPathDB" id="FungiDB:CCM_08398"/>
<dbReference type="AlphaFoldDB" id="G3JR59"/>
<dbReference type="OMA" id="NHRFAMA"/>
<dbReference type="InParanoid" id="G3JR59"/>
<evidence type="ECO:0000256" key="1">
    <source>
        <dbReference type="SAM" id="MobiDB-lite"/>
    </source>
</evidence>
<feature type="region of interest" description="Disordered" evidence="1">
    <location>
        <begin position="218"/>
        <end position="244"/>
    </location>
</feature>
<dbReference type="eggNOG" id="ENOG502SX98">
    <property type="taxonomic scope" value="Eukaryota"/>
</dbReference>
<sequence length="244" mass="27510">MAATPFRGLNSRLANRSLRIMISPAPATFAERRSILQVLQKYGPVDIFRRENQEAHRYISVTRNEDTAKALAHLSPIACRISFPRIEPAKRARQLQSLAAPPAHPRIEFQTQANRADSARAEQPETEQQPGAGEGETTREFVLTIGPARDFDHGKAATRATEHARWPEGYEADQSFAVLALRDTLPDTLQKKGLCYWHVRPAPADAPRDTMRQRLERKQLMPGQMTAAAEDPVSLPPPRPRRRW</sequence>
<dbReference type="HOGENOM" id="CLU_097236_0_0_1"/>
<dbReference type="KEGG" id="cmt:CCM_08398"/>
<gene>
    <name evidence="2" type="ORF">CCM_08398</name>
</gene>
<accession>G3JR59</accession>
<dbReference type="GeneID" id="18170406"/>
<dbReference type="EMBL" id="JH126405">
    <property type="protein sequence ID" value="EGX88355.1"/>
    <property type="molecule type" value="Genomic_DNA"/>
</dbReference>
<reference evidence="2 3" key="1">
    <citation type="journal article" date="2011" name="Genome Biol.">
        <title>Genome sequence of the insect pathogenic fungus Cordyceps militaris, a valued traditional Chinese medicine.</title>
        <authorList>
            <person name="Zheng P."/>
            <person name="Xia Y."/>
            <person name="Xiao G."/>
            <person name="Xiong C."/>
            <person name="Hu X."/>
            <person name="Zhang S."/>
            <person name="Zheng H."/>
            <person name="Huang Y."/>
            <person name="Zhou Y."/>
            <person name="Wang S."/>
            <person name="Zhao G.P."/>
            <person name="Liu X."/>
            <person name="St Leger R.J."/>
            <person name="Wang C."/>
        </authorList>
    </citation>
    <scope>NUCLEOTIDE SEQUENCE [LARGE SCALE GENOMIC DNA]</scope>
    <source>
        <strain evidence="2 3">CM01</strain>
    </source>
</reference>
<evidence type="ECO:0008006" key="4">
    <source>
        <dbReference type="Google" id="ProtNLM"/>
    </source>
</evidence>
<dbReference type="OrthoDB" id="5367448at2759"/>
<organism evidence="2 3">
    <name type="scientific">Cordyceps militaris (strain CM01)</name>
    <name type="common">Caterpillar fungus</name>
    <dbReference type="NCBI Taxonomy" id="983644"/>
    <lineage>
        <taxon>Eukaryota</taxon>
        <taxon>Fungi</taxon>
        <taxon>Dikarya</taxon>
        <taxon>Ascomycota</taxon>
        <taxon>Pezizomycotina</taxon>
        <taxon>Sordariomycetes</taxon>
        <taxon>Hypocreomycetidae</taxon>
        <taxon>Hypocreales</taxon>
        <taxon>Cordycipitaceae</taxon>
        <taxon>Cordyceps</taxon>
    </lineage>
</organism>
<proteinExistence type="predicted"/>
<dbReference type="RefSeq" id="XP_006673600.1">
    <property type="nucleotide sequence ID" value="XM_006673537.1"/>
</dbReference>
<keyword evidence="3" id="KW-1185">Reference proteome</keyword>
<evidence type="ECO:0000313" key="3">
    <source>
        <dbReference type="Proteomes" id="UP000001610"/>
    </source>
</evidence>
<evidence type="ECO:0000313" key="2">
    <source>
        <dbReference type="EMBL" id="EGX88355.1"/>
    </source>
</evidence>